<feature type="active site" description="Nucleophile" evidence="4">
    <location>
        <position position="53"/>
    </location>
</feature>
<dbReference type="Gene3D" id="3.30.70.580">
    <property type="entry name" value="Pseudouridine synthase I, catalytic domain, N-terminal subdomain"/>
    <property type="match status" value="1"/>
</dbReference>
<comment type="similarity">
    <text evidence="1 4 5">Belongs to the tRNA pseudouridine synthase TruA family.</text>
</comment>
<dbReference type="Proteomes" id="UP001595444">
    <property type="component" value="Unassembled WGS sequence"/>
</dbReference>
<keyword evidence="3 4" id="KW-0413">Isomerase</keyword>
<evidence type="ECO:0000256" key="1">
    <source>
        <dbReference type="ARBA" id="ARBA00009375"/>
    </source>
</evidence>
<feature type="binding site" evidence="4">
    <location>
        <position position="112"/>
    </location>
    <ligand>
        <name>substrate</name>
    </ligand>
</feature>
<dbReference type="InterPro" id="IPR020103">
    <property type="entry name" value="PsdUridine_synth_cat_dom_sf"/>
</dbReference>
<dbReference type="GO" id="GO:0160147">
    <property type="term" value="F:tRNA pseudouridine(38-40) synthase activity"/>
    <property type="evidence" value="ECO:0007669"/>
    <property type="project" value="UniProtKB-EC"/>
</dbReference>
<dbReference type="CDD" id="cd02570">
    <property type="entry name" value="PseudoU_synth_EcTruA"/>
    <property type="match status" value="1"/>
</dbReference>
<dbReference type="PIRSF" id="PIRSF001430">
    <property type="entry name" value="tRNA_psdUrid_synth"/>
    <property type="match status" value="1"/>
</dbReference>
<comment type="catalytic activity">
    <reaction evidence="4 5">
        <text>uridine(38/39/40) in tRNA = pseudouridine(38/39/40) in tRNA</text>
        <dbReference type="Rhea" id="RHEA:22376"/>
        <dbReference type="Rhea" id="RHEA-COMP:10085"/>
        <dbReference type="Rhea" id="RHEA-COMP:10087"/>
        <dbReference type="ChEBI" id="CHEBI:65314"/>
        <dbReference type="ChEBI" id="CHEBI:65315"/>
        <dbReference type="EC" id="5.4.99.12"/>
    </reaction>
</comment>
<dbReference type="Gene3D" id="3.30.70.660">
    <property type="entry name" value="Pseudouridine synthase I, catalytic domain, C-terminal subdomain"/>
    <property type="match status" value="1"/>
</dbReference>
<dbReference type="PANTHER" id="PTHR11142:SF0">
    <property type="entry name" value="TRNA PSEUDOURIDINE SYNTHASE-LIKE 1"/>
    <property type="match status" value="1"/>
</dbReference>
<dbReference type="HAMAP" id="MF_00171">
    <property type="entry name" value="TruA"/>
    <property type="match status" value="1"/>
</dbReference>
<dbReference type="RefSeq" id="WP_194214456.1">
    <property type="nucleotide sequence ID" value="NZ_CP061205.1"/>
</dbReference>
<keyword evidence="2 4" id="KW-0819">tRNA processing</keyword>
<evidence type="ECO:0000256" key="5">
    <source>
        <dbReference type="RuleBase" id="RU003792"/>
    </source>
</evidence>
<sequence length="261" mass="29196">MQRFRLLVEYDGRPFSGWQRQAGTPSVQETLEEAARKIAPHERIVVHGSGRTDAGVHARGQVAHIDLEREISADNLQGALNYHTKGWPVSVLKSEVVPDSFHARFSAKKRHYIYRIINRRARLTFDKGLAWHVKTPLDADAMQDAAQVLVGQHDFTTFRHIHCQAKSPVKTVDYIHVERQGDELLVKVGALSFLHHQIRSFTGTLQLVGLGKWTKADLKAALEARDRTALGLNAPSDGLYFDRVEYDCDQAAAPTGPTSMA</sequence>
<evidence type="ECO:0000313" key="8">
    <source>
        <dbReference type="Proteomes" id="UP001595444"/>
    </source>
</evidence>
<reference evidence="8" key="1">
    <citation type="journal article" date="2019" name="Int. J. Syst. Evol. Microbiol.">
        <title>The Global Catalogue of Microorganisms (GCM) 10K type strain sequencing project: providing services to taxonomists for standard genome sequencing and annotation.</title>
        <authorList>
            <consortium name="The Broad Institute Genomics Platform"/>
            <consortium name="The Broad Institute Genome Sequencing Center for Infectious Disease"/>
            <person name="Wu L."/>
            <person name="Ma J."/>
        </authorList>
    </citation>
    <scope>NUCLEOTIDE SEQUENCE [LARGE SCALE GENOMIC DNA]</scope>
    <source>
        <strain evidence="8">KCTC 62164</strain>
    </source>
</reference>
<keyword evidence="8" id="KW-1185">Reference proteome</keyword>
<protein>
    <recommendedName>
        <fullName evidence="4">tRNA pseudouridine synthase A</fullName>
        <ecNumber evidence="4">5.4.99.12</ecNumber>
    </recommendedName>
    <alternativeName>
        <fullName evidence="4">tRNA pseudouridine(38-40) synthase</fullName>
    </alternativeName>
    <alternativeName>
        <fullName evidence="4">tRNA pseudouridylate synthase I</fullName>
    </alternativeName>
    <alternativeName>
        <fullName evidence="4">tRNA-uridine isomerase I</fullName>
    </alternativeName>
</protein>
<dbReference type="EMBL" id="JBHRSL010000028">
    <property type="protein sequence ID" value="MFC3053725.1"/>
    <property type="molecule type" value="Genomic_DNA"/>
</dbReference>
<comment type="caution">
    <text evidence="4">Lacks conserved residue(s) required for the propagation of feature annotation.</text>
</comment>
<name>A0ABV7DA03_9PROT</name>
<proteinExistence type="inferred from homology"/>
<comment type="function">
    <text evidence="4">Formation of pseudouridine at positions 38, 39 and 40 in the anticodon stem and loop of transfer RNAs.</text>
</comment>
<comment type="caution">
    <text evidence="7">The sequence shown here is derived from an EMBL/GenBank/DDBJ whole genome shotgun (WGS) entry which is preliminary data.</text>
</comment>
<dbReference type="InterPro" id="IPR001406">
    <property type="entry name" value="PsdUridine_synth_TruA"/>
</dbReference>
<dbReference type="InterPro" id="IPR020097">
    <property type="entry name" value="PsdUridine_synth_TruA_a/b_dom"/>
</dbReference>
<dbReference type="Pfam" id="PF01416">
    <property type="entry name" value="PseudoU_synth_1"/>
    <property type="match status" value="2"/>
</dbReference>
<dbReference type="PANTHER" id="PTHR11142">
    <property type="entry name" value="PSEUDOURIDYLATE SYNTHASE"/>
    <property type="match status" value="1"/>
</dbReference>
<gene>
    <name evidence="4 7" type="primary">truA</name>
    <name evidence="7" type="ORF">ACFOKA_17635</name>
</gene>
<dbReference type="InterPro" id="IPR020094">
    <property type="entry name" value="TruA/RsuA/RluB/E/F_N"/>
</dbReference>
<evidence type="ECO:0000256" key="2">
    <source>
        <dbReference type="ARBA" id="ARBA00022694"/>
    </source>
</evidence>
<accession>A0ABV7DA03</accession>
<dbReference type="EC" id="5.4.99.12" evidence="4"/>
<comment type="subunit">
    <text evidence="4">Homodimer.</text>
</comment>
<evidence type="ECO:0000259" key="6">
    <source>
        <dbReference type="Pfam" id="PF01416"/>
    </source>
</evidence>
<organism evidence="7 8">
    <name type="scientific">Kordiimonas pumila</name>
    <dbReference type="NCBI Taxonomy" id="2161677"/>
    <lineage>
        <taxon>Bacteria</taxon>
        <taxon>Pseudomonadati</taxon>
        <taxon>Pseudomonadota</taxon>
        <taxon>Alphaproteobacteria</taxon>
        <taxon>Kordiimonadales</taxon>
        <taxon>Kordiimonadaceae</taxon>
        <taxon>Kordiimonas</taxon>
    </lineage>
</organism>
<dbReference type="NCBIfam" id="TIGR00071">
    <property type="entry name" value="hisT_truA"/>
    <property type="match status" value="1"/>
</dbReference>
<feature type="domain" description="Pseudouridine synthase I TruA alpha/beta" evidence="6">
    <location>
        <begin position="8"/>
        <end position="105"/>
    </location>
</feature>
<feature type="domain" description="Pseudouridine synthase I TruA alpha/beta" evidence="6">
    <location>
        <begin position="145"/>
        <end position="247"/>
    </location>
</feature>
<evidence type="ECO:0000256" key="4">
    <source>
        <dbReference type="HAMAP-Rule" id="MF_00171"/>
    </source>
</evidence>
<evidence type="ECO:0000313" key="7">
    <source>
        <dbReference type="EMBL" id="MFC3053725.1"/>
    </source>
</evidence>
<dbReference type="SUPFAM" id="SSF55120">
    <property type="entry name" value="Pseudouridine synthase"/>
    <property type="match status" value="1"/>
</dbReference>
<dbReference type="InterPro" id="IPR020095">
    <property type="entry name" value="PsdUridine_synth_TruA_C"/>
</dbReference>
<evidence type="ECO:0000256" key="3">
    <source>
        <dbReference type="ARBA" id="ARBA00023235"/>
    </source>
</evidence>